<dbReference type="PANTHER" id="PTHR22840:SF12">
    <property type="entry name" value="WD REPEAT-CONTAINING PROTEIN 36"/>
    <property type="match status" value="1"/>
</dbReference>
<dbReference type="GO" id="GO:0032040">
    <property type="term" value="C:small-subunit processome"/>
    <property type="evidence" value="ECO:0007669"/>
    <property type="project" value="TreeGrafter"/>
</dbReference>
<dbReference type="InterPro" id="IPR015943">
    <property type="entry name" value="WD40/YVTN_repeat-like_dom_sf"/>
</dbReference>
<gene>
    <name evidence="2" type="primary">WDR36_17</name>
    <name evidence="2" type="ORF">AVEN_57382_1</name>
</gene>
<sequence length="201" mass="22945">MKTRYNSRATDHHFKDGDLVWMYNPKRWRGMSPKLQQNWEGPYTVQETEQCCPQSTELKHVYKGPKENVLLLLPFGPHLIAVYEDSTLIVWDIKAEEITAEIPFTNISISAIVHPSTYLNKILLGSLQGCLQLWNLRTNKLIYTFDGWGSPVTVLEQAPAINVVAVGLECGDIYIHNLKFDETLMKFSQDWGAVTGLSFRT</sequence>
<dbReference type="EMBL" id="BGPR01052128">
    <property type="protein sequence ID" value="GBO29004.1"/>
    <property type="molecule type" value="Genomic_DNA"/>
</dbReference>
<dbReference type="InterPro" id="IPR036322">
    <property type="entry name" value="WD40_repeat_dom_sf"/>
</dbReference>
<proteinExistence type="predicted"/>
<reference evidence="2 3" key="1">
    <citation type="journal article" date="2019" name="Sci. Rep.">
        <title>Orb-weaving spider Araneus ventricosus genome elucidates the spidroin gene catalogue.</title>
        <authorList>
            <person name="Kono N."/>
            <person name="Nakamura H."/>
            <person name="Ohtoshi R."/>
            <person name="Moran D.A.P."/>
            <person name="Shinohara A."/>
            <person name="Yoshida Y."/>
            <person name="Fujiwara M."/>
            <person name="Mori M."/>
            <person name="Tomita M."/>
            <person name="Arakawa K."/>
        </authorList>
    </citation>
    <scope>NUCLEOTIDE SEQUENCE [LARGE SCALE GENOMIC DNA]</scope>
</reference>
<dbReference type="SMART" id="SM00320">
    <property type="entry name" value="WD40"/>
    <property type="match status" value="2"/>
</dbReference>
<comment type="caution">
    <text evidence="2">The sequence shown here is derived from an EMBL/GenBank/DDBJ whole genome shotgun (WGS) entry which is preliminary data.</text>
</comment>
<feature type="domain" description="WDR36/Utp21 N-terminal" evidence="1">
    <location>
        <begin position="51"/>
        <end position="201"/>
    </location>
</feature>
<dbReference type="Pfam" id="PF25171">
    <property type="entry name" value="Beta-prop_WDR36-Utp21_1st"/>
    <property type="match status" value="1"/>
</dbReference>
<feature type="non-terminal residue" evidence="2">
    <location>
        <position position="201"/>
    </location>
</feature>
<organism evidence="2 3">
    <name type="scientific">Araneus ventricosus</name>
    <name type="common">Orbweaver spider</name>
    <name type="synonym">Epeira ventricosa</name>
    <dbReference type="NCBI Taxonomy" id="182803"/>
    <lineage>
        <taxon>Eukaryota</taxon>
        <taxon>Metazoa</taxon>
        <taxon>Ecdysozoa</taxon>
        <taxon>Arthropoda</taxon>
        <taxon>Chelicerata</taxon>
        <taxon>Arachnida</taxon>
        <taxon>Araneae</taxon>
        <taxon>Araneomorphae</taxon>
        <taxon>Entelegynae</taxon>
        <taxon>Araneoidea</taxon>
        <taxon>Araneidae</taxon>
        <taxon>Araneus</taxon>
    </lineage>
</organism>
<keyword evidence="3" id="KW-1185">Reference proteome</keyword>
<name>A0A4Y2VXL8_ARAVE</name>
<dbReference type="Proteomes" id="UP000499080">
    <property type="component" value="Unassembled WGS sequence"/>
</dbReference>
<dbReference type="OrthoDB" id="10030726at2759"/>
<evidence type="ECO:0000313" key="3">
    <source>
        <dbReference type="Proteomes" id="UP000499080"/>
    </source>
</evidence>
<accession>A0A4Y2VXL8</accession>
<dbReference type="GO" id="GO:0006364">
    <property type="term" value="P:rRNA processing"/>
    <property type="evidence" value="ECO:0007669"/>
    <property type="project" value="TreeGrafter"/>
</dbReference>
<dbReference type="SUPFAM" id="SSF50978">
    <property type="entry name" value="WD40 repeat-like"/>
    <property type="match status" value="1"/>
</dbReference>
<protein>
    <submittedName>
        <fullName evidence="2">WD repeat-containing protein 36</fullName>
    </submittedName>
</protein>
<dbReference type="PANTHER" id="PTHR22840">
    <property type="entry name" value="WD REPEAT-CONTAINING PROTEIN 36"/>
    <property type="match status" value="1"/>
</dbReference>
<dbReference type="GO" id="GO:0034388">
    <property type="term" value="C:Pwp2p-containing subcomplex of 90S preribosome"/>
    <property type="evidence" value="ECO:0007669"/>
    <property type="project" value="TreeGrafter"/>
</dbReference>
<evidence type="ECO:0000313" key="2">
    <source>
        <dbReference type="EMBL" id="GBO29004.1"/>
    </source>
</evidence>
<dbReference type="InterPro" id="IPR001680">
    <property type="entry name" value="WD40_rpt"/>
</dbReference>
<dbReference type="AlphaFoldDB" id="A0A4Y2VXL8"/>
<dbReference type="Gene3D" id="2.130.10.10">
    <property type="entry name" value="YVTN repeat-like/Quinoprotein amine dehydrogenase"/>
    <property type="match status" value="1"/>
</dbReference>
<evidence type="ECO:0000259" key="1">
    <source>
        <dbReference type="Pfam" id="PF25171"/>
    </source>
</evidence>
<dbReference type="InterPro" id="IPR059157">
    <property type="entry name" value="WDR36-Utp21_N"/>
</dbReference>